<keyword evidence="2" id="KW-0378">Hydrolase</keyword>
<dbReference type="GeneID" id="89923635"/>
<dbReference type="InterPro" id="IPR001466">
    <property type="entry name" value="Beta-lactam-related"/>
</dbReference>
<dbReference type="PANTHER" id="PTHR43283">
    <property type="entry name" value="BETA-LACTAMASE-RELATED"/>
    <property type="match status" value="1"/>
</dbReference>
<dbReference type="Gene3D" id="3.40.710.10">
    <property type="entry name" value="DD-peptidase/beta-lactamase superfamily"/>
    <property type="match status" value="1"/>
</dbReference>
<dbReference type="RefSeq" id="XP_064662302.1">
    <property type="nucleotide sequence ID" value="XM_064799547.1"/>
</dbReference>
<dbReference type="AlphaFoldDB" id="A0AAV9PKU2"/>
<dbReference type="InterPro" id="IPR050789">
    <property type="entry name" value="Diverse_Enzym_Activities"/>
</dbReference>
<gene>
    <name evidence="4" type="ORF">LTR77_002288</name>
</gene>
<dbReference type="Proteomes" id="UP001337655">
    <property type="component" value="Unassembled WGS sequence"/>
</dbReference>
<evidence type="ECO:0000313" key="5">
    <source>
        <dbReference type="Proteomes" id="UP001337655"/>
    </source>
</evidence>
<evidence type="ECO:0000256" key="2">
    <source>
        <dbReference type="ARBA" id="ARBA00022801"/>
    </source>
</evidence>
<feature type="domain" description="Beta-lactamase-related" evidence="3">
    <location>
        <begin position="37"/>
        <end position="299"/>
    </location>
</feature>
<dbReference type="SUPFAM" id="SSF56601">
    <property type="entry name" value="beta-lactamase/transpeptidase-like"/>
    <property type="match status" value="1"/>
</dbReference>
<sequence>MHRSRTPHPRRAHSRILPELASRPILESFSDSGPVYRPSTTPITARHLLTHTSGLGYYFLHPLLTKWANHAQRPPTNLVVEKYNYPLLFEPGEGWQYGCGLDWAGVAVARISGMNLEDYMIERIWKPVGRSAPFPTFHLSRHSEYKARLLQMVKRSNTGRLEPAELPVGDNPDDEEGGAGLTMTMRDFTAVLADLVSGDPKLLTPATISMAFEPQIPSSSPAIPMLKQLRPAWDMVSGPVPSESVNHGLLGLLLQGEAPEIKQPAGLMVWGGAANVLWFVGREEGVAGCFATQVLPLGEQRVKELANAWRRDFWGGWREGRA</sequence>
<protein>
    <recommendedName>
        <fullName evidence="3">Beta-lactamase-related domain-containing protein</fullName>
    </recommendedName>
</protein>
<evidence type="ECO:0000259" key="3">
    <source>
        <dbReference type="Pfam" id="PF00144"/>
    </source>
</evidence>
<dbReference type="InterPro" id="IPR012338">
    <property type="entry name" value="Beta-lactam/transpept-like"/>
</dbReference>
<comment type="caution">
    <text evidence="4">The sequence shown here is derived from an EMBL/GenBank/DDBJ whole genome shotgun (WGS) entry which is preliminary data.</text>
</comment>
<dbReference type="Pfam" id="PF00144">
    <property type="entry name" value="Beta-lactamase"/>
    <property type="match status" value="1"/>
</dbReference>
<reference evidence="4 5" key="1">
    <citation type="submission" date="2023-08" db="EMBL/GenBank/DDBJ databases">
        <title>Black Yeasts Isolated from many extreme environments.</title>
        <authorList>
            <person name="Coleine C."/>
            <person name="Stajich J.E."/>
            <person name="Selbmann L."/>
        </authorList>
    </citation>
    <scope>NUCLEOTIDE SEQUENCE [LARGE SCALE GENOMIC DNA]</scope>
    <source>
        <strain evidence="4 5">CCFEE 5935</strain>
    </source>
</reference>
<organism evidence="4 5">
    <name type="scientific">Saxophila tyrrhenica</name>
    <dbReference type="NCBI Taxonomy" id="1690608"/>
    <lineage>
        <taxon>Eukaryota</taxon>
        <taxon>Fungi</taxon>
        <taxon>Dikarya</taxon>
        <taxon>Ascomycota</taxon>
        <taxon>Pezizomycotina</taxon>
        <taxon>Dothideomycetes</taxon>
        <taxon>Dothideomycetidae</taxon>
        <taxon>Mycosphaerellales</taxon>
        <taxon>Extremaceae</taxon>
        <taxon>Saxophila</taxon>
    </lineage>
</organism>
<proteinExistence type="inferred from homology"/>
<evidence type="ECO:0000313" key="4">
    <source>
        <dbReference type="EMBL" id="KAK5173607.1"/>
    </source>
</evidence>
<evidence type="ECO:0000256" key="1">
    <source>
        <dbReference type="ARBA" id="ARBA00009009"/>
    </source>
</evidence>
<dbReference type="PANTHER" id="PTHR43283:SF17">
    <property type="entry name" value="(LOVD), PUTATIVE (AFU_ORTHOLOGUE AFUA_5G00920)-RELATED"/>
    <property type="match status" value="1"/>
</dbReference>
<dbReference type="EMBL" id="JAVRRT010000003">
    <property type="protein sequence ID" value="KAK5173607.1"/>
    <property type="molecule type" value="Genomic_DNA"/>
</dbReference>
<dbReference type="GO" id="GO:0016787">
    <property type="term" value="F:hydrolase activity"/>
    <property type="evidence" value="ECO:0007669"/>
    <property type="project" value="UniProtKB-KW"/>
</dbReference>
<name>A0AAV9PKU2_9PEZI</name>
<accession>A0AAV9PKU2</accession>
<comment type="similarity">
    <text evidence="1">Belongs to the class-A beta-lactamase family.</text>
</comment>
<keyword evidence="5" id="KW-1185">Reference proteome</keyword>